<reference evidence="1 2" key="1">
    <citation type="submission" date="2020-11" db="EMBL/GenBank/DDBJ databases">
        <title>Draft genome sequencing of a Lachnospiraceae strain isolated from anoxic soil subjected to BSD treatment.</title>
        <authorList>
            <person name="Uek A."/>
            <person name="Tonouchi A."/>
        </authorList>
    </citation>
    <scope>NUCLEOTIDE SEQUENCE [LARGE SCALE GENOMIC DNA]</scope>
    <source>
        <strain evidence="1 2">TB5</strain>
    </source>
</reference>
<evidence type="ECO:0000313" key="2">
    <source>
        <dbReference type="Proteomes" id="UP000595897"/>
    </source>
</evidence>
<dbReference type="Proteomes" id="UP000595897">
    <property type="component" value="Chromosome"/>
</dbReference>
<gene>
    <name evidence="1" type="ORF">bsdtb5_43240</name>
</gene>
<dbReference type="AlphaFoldDB" id="A0A7R7EQD5"/>
<evidence type="ECO:0000313" key="1">
    <source>
        <dbReference type="EMBL" id="BCN33029.1"/>
    </source>
</evidence>
<name>A0A7R7EQD5_9FIRM</name>
<keyword evidence="2" id="KW-1185">Reference proteome</keyword>
<accession>A0A7R7EQD5</accession>
<dbReference type="KEGG" id="ahb:bsdtb5_43240"/>
<protein>
    <submittedName>
        <fullName evidence="1">Uncharacterized protein</fullName>
    </submittedName>
</protein>
<sequence>MWITCLTSEEFTLYTLVYPQKYYNSLINLINNTQKYGHIPQPRIITIENATNLL</sequence>
<proteinExistence type="predicted"/>
<organism evidence="1 2">
    <name type="scientific">Anaeromicropila herbilytica</name>
    <dbReference type="NCBI Taxonomy" id="2785025"/>
    <lineage>
        <taxon>Bacteria</taxon>
        <taxon>Bacillati</taxon>
        <taxon>Bacillota</taxon>
        <taxon>Clostridia</taxon>
        <taxon>Lachnospirales</taxon>
        <taxon>Lachnospiraceae</taxon>
        <taxon>Anaeromicropila</taxon>
    </lineage>
</organism>
<dbReference type="EMBL" id="AP024169">
    <property type="protein sequence ID" value="BCN33029.1"/>
    <property type="molecule type" value="Genomic_DNA"/>
</dbReference>